<evidence type="ECO:0000256" key="1">
    <source>
        <dbReference type="SAM" id="SignalP"/>
    </source>
</evidence>
<organism evidence="2 3">
    <name type="scientific">Bacteroides oleiciplenus</name>
    <dbReference type="NCBI Taxonomy" id="626931"/>
    <lineage>
        <taxon>Bacteria</taxon>
        <taxon>Pseudomonadati</taxon>
        <taxon>Bacteroidota</taxon>
        <taxon>Bacteroidia</taxon>
        <taxon>Bacteroidales</taxon>
        <taxon>Bacteroidaceae</taxon>
        <taxon>Bacteroides</taxon>
    </lineage>
</organism>
<dbReference type="RefSeq" id="WP_009130013.1">
    <property type="nucleotide sequence ID" value="NZ_CABKRN010000002.1"/>
</dbReference>
<dbReference type="Proteomes" id="UP000260983">
    <property type="component" value="Unassembled WGS sequence"/>
</dbReference>
<keyword evidence="1" id="KW-0732">Signal</keyword>
<comment type="caution">
    <text evidence="2">The sequence shown here is derived from an EMBL/GenBank/DDBJ whole genome shotgun (WGS) entry which is preliminary data.</text>
</comment>
<proteinExistence type="predicted"/>
<feature type="chain" id="PRO_5017647774" evidence="1">
    <location>
        <begin position="21"/>
        <end position="102"/>
    </location>
</feature>
<accession>A0A3E5B4P3</accession>
<name>A0A3E5B4P3_9BACE</name>
<feature type="signal peptide" evidence="1">
    <location>
        <begin position="1"/>
        <end position="20"/>
    </location>
</feature>
<protein>
    <submittedName>
        <fullName evidence="2">Uncharacterized protein</fullName>
    </submittedName>
</protein>
<dbReference type="AlphaFoldDB" id="A0A3E5B4P3"/>
<sequence length="102" mass="10952">MKHIAILLVCALAYSLGTWAQGPIPHSRTGFDVEKAGIATPMLVVMLDGNMPSAGFNSGALKAFEAERIITDISDFKIQISNIKSHSCLDSLLLSHSVLLNK</sequence>
<dbReference type="EMBL" id="QSUL01000014">
    <property type="protein sequence ID" value="RGN32355.1"/>
    <property type="molecule type" value="Genomic_DNA"/>
</dbReference>
<evidence type="ECO:0000313" key="2">
    <source>
        <dbReference type="EMBL" id="RGN32355.1"/>
    </source>
</evidence>
<gene>
    <name evidence="2" type="ORF">DXB65_18905</name>
</gene>
<reference evidence="2 3" key="1">
    <citation type="submission" date="2018-08" db="EMBL/GenBank/DDBJ databases">
        <title>A genome reference for cultivated species of the human gut microbiota.</title>
        <authorList>
            <person name="Zou Y."/>
            <person name="Xue W."/>
            <person name="Luo G."/>
        </authorList>
    </citation>
    <scope>NUCLEOTIDE SEQUENCE [LARGE SCALE GENOMIC DNA]</scope>
    <source>
        <strain evidence="2 3">OM05-15BH</strain>
    </source>
</reference>
<evidence type="ECO:0000313" key="3">
    <source>
        <dbReference type="Proteomes" id="UP000260983"/>
    </source>
</evidence>